<reference evidence="2 3" key="1">
    <citation type="submission" date="2021-01" db="EMBL/GenBank/DDBJ databases">
        <title>Chromosome-level genome assembly of a human fungal pathogen reveals clustering of transcriptionally co-regulated genes.</title>
        <authorList>
            <person name="Voorhies M."/>
            <person name="Cohen S."/>
            <person name="Shea T.P."/>
            <person name="Petrus S."/>
            <person name="Munoz J.F."/>
            <person name="Poplawski S."/>
            <person name="Goldman W.E."/>
            <person name="Michael T."/>
            <person name="Cuomo C.A."/>
            <person name="Sil A."/>
            <person name="Beyhan S."/>
        </authorList>
    </citation>
    <scope>NUCLEOTIDE SEQUENCE [LARGE SCALE GENOMIC DNA]</scope>
    <source>
        <strain evidence="2 3">G184AR</strain>
    </source>
</reference>
<accession>A0A8H7YF49</accession>
<evidence type="ECO:0000313" key="3">
    <source>
        <dbReference type="Proteomes" id="UP000670092"/>
    </source>
</evidence>
<organism evidence="2 3">
    <name type="scientific">Ajellomyces capsulatus</name>
    <name type="common">Darling's disease fungus</name>
    <name type="synonym">Histoplasma capsulatum</name>
    <dbReference type="NCBI Taxonomy" id="5037"/>
    <lineage>
        <taxon>Eukaryota</taxon>
        <taxon>Fungi</taxon>
        <taxon>Dikarya</taxon>
        <taxon>Ascomycota</taxon>
        <taxon>Pezizomycotina</taxon>
        <taxon>Eurotiomycetes</taxon>
        <taxon>Eurotiomycetidae</taxon>
        <taxon>Onygenales</taxon>
        <taxon>Ajellomycetaceae</taxon>
        <taxon>Histoplasma</taxon>
    </lineage>
</organism>
<protein>
    <submittedName>
        <fullName evidence="2">Uncharacterized protein</fullName>
    </submittedName>
</protein>
<comment type="caution">
    <text evidence="2">The sequence shown here is derived from an EMBL/GenBank/DDBJ whole genome shotgun (WGS) entry which is preliminary data.</text>
</comment>
<feature type="region of interest" description="Disordered" evidence="1">
    <location>
        <begin position="1"/>
        <end position="24"/>
    </location>
</feature>
<sequence length="73" mass="8798">MSLARRQRKRENKKKKKNRTKKNTPRSKFVFFFSILNSFIHKELFPHWLTIPSSGREDTISVFFSVYISVLHI</sequence>
<evidence type="ECO:0000256" key="1">
    <source>
        <dbReference type="SAM" id="MobiDB-lite"/>
    </source>
</evidence>
<proteinExistence type="predicted"/>
<evidence type="ECO:0000313" key="2">
    <source>
        <dbReference type="EMBL" id="KAG5290317.1"/>
    </source>
</evidence>
<gene>
    <name evidence="2" type="ORF">I7I52_07307</name>
</gene>
<dbReference type="AlphaFoldDB" id="A0A8H7YF49"/>
<name>A0A8H7YF49_AJECA</name>
<dbReference type="EMBL" id="JAEVHI010000005">
    <property type="protein sequence ID" value="KAG5290317.1"/>
    <property type="molecule type" value="Genomic_DNA"/>
</dbReference>
<dbReference type="VEuPathDB" id="FungiDB:I7I52_07307"/>
<dbReference type="Proteomes" id="UP000670092">
    <property type="component" value="Unassembled WGS sequence"/>
</dbReference>